<dbReference type="GO" id="GO:0003723">
    <property type="term" value="F:RNA binding"/>
    <property type="evidence" value="ECO:0007669"/>
    <property type="project" value="UniProtKB-UniRule"/>
</dbReference>
<dbReference type="InterPro" id="IPR022898">
    <property type="entry name" value="RNase_HII"/>
</dbReference>
<dbReference type="InterPro" id="IPR001352">
    <property type="entry name" value="RNase_HII/HIII"/>
</dbReference>
<dbReference type="GO" id="GO:0004523">
    <property type="term" value="F:RNA-DNA hybrid ribonuclease activity"/>
    <property type="evidence" value="ECO:0007669"/>
    <property type="project" value="UniProtKB-UniRule"/>
</dbReference>
<dbReference type="OrthoDB" id="9803420at2"/>
<keyword evidence="9 14" id="KW-0540">Nuclease</keyword>
<dbReference type="Proteomes" id="UP000298049">
    <property type="component" value="Chromosome"/>
</dbReference>
<dbReference type="GO" id="GO:0005737">
    <property type="term" value="C:cytoplasm"/>
    <property type="evidence" value="ECO:0007669"/>
    <property type="project" value="UniProtKB-SubCell"/>
</dbReference>
<dbReference type="InterPro" id="IPR024567">
    <property type="entry name" value="RNase_HII/HIII_dom"/>
</dbReference>
<evidence type="ECO:0000313" key="18">
    <source>
        <dbReference type="EMBL" id="QCF26430.1"/>
    </source>
</evidence>
<evidence type="ECO:0000256" key="14">
    <source>
        <dbReference type="HAMAP-Rule" id="MF_00052"/>
    </source>
</evidence>
<dbReference type="NCBIfam" id="NF000595">
    <property type="entry name" value="PRK00015.1-3"/>
    <property type="match status" value="1"/>
</dbReference>
<evidence type="ECO:0000256" key="3">
    <source>
        <dbReference type="ARBA" id="ARBA00004065"/>
    </source>
</evidence>
<evidence type="ECO:0000256" key="8">
    <source>
        <dbReference type="ARBA" id="ARBA00022490"/>
    </source>
</evidence>
<evidence type="ECO:0000256" key="15">
    <source>
        <dbReference type="PROSITE-ProRule" id="PRU01319"/>
    </source>
</evidence>
<dbReference type="HAMAP" id="MF_00052_B">
    <property type="entry name" value="RNase_HII_B"/>
    <property type="match status" value="1"/>
</dbReference>
<reference evidence="18 19" key="1">
    <citation type="submission" date="2018-07" db="EMBL/GenBank/DDBJ databases">
        <title>Marsedoiliclastica nanhaica gen. nov. sp. nov., a novel marine hydrocarbonoclastic bacterium isolated from an in-situ enriched hydrocarbon-degrading consortium in deep-sea sediment.</title>
        <authorList>
            <person name="Dong C."/>
            <person name="Ma T."/>
            <person name="Liu R."/>
            <person name="Shao Z."/>
        </authorList>
    </citation>
    <scope>NUCLEOTIDE SEQUENCE [LARGE SCALE GENOMIC DNA]</scope>
    <source>
        <strain evidence="19">soil36-7</strain>
    </source>
</reference>
<evidence type="ECO:0000256" key="9">
    <source>
        <dbReference type="ARBA" id="ARBA00022722"/>
    </source>
</evidence>
<evidence type="ECO:0000256" key="13">
    <source>
        <dbReference type="ARBA" id="ARBA00023211"/>
    </source>
</evidence>
<evidence type="ECO:0000313" key="19">
    <source>
        <dbReference type="Proteomes" id="UP000298049"/>
    </source>
</evidence>
<keyword evidence="8 14" id="KW-0963">Cytoplasm</keyword>
<feature type="binding site" evidence="14 15">
    <location>
        <position position="109"/>
    </location>
    <ligand>
        <name>a divalent metal cation</name>
        <dbReference type="ChEBI" id="CHEBI:60240"/>
    </ligand>
</feature>
<dbReference type="PANTHER" id="PTHR10954">
    <property type="entry name" value="RIBONUCLEASE H2 SUBUNIT A"/>
    <property type="match status" value="1"/>
</dbReference>
<organism evidence="18 19">
    <name type="scientific">Hydrocarboniclastica marina</name>
    <dbReference type="NCBI Taxonomy" id="2259620"/>
    <lineage>
        <taxon>Bacteria</taxon>
        <taxon>Pseudomonadati</taxon>
        <taxon>Pseudomonadota</taxon>
        <taxon>Gammaproteobacteria</taxon>
        <taxon>Alteromonadales</taxon>
        <taxon>Alteromonadaceae</taxon>
        <taxon>Hydrocarboniclastica</taxon>
    </lineage>
</organism>
<dbReference type="EC" id="3.1.26.4" evidence="6 14"/>
<sequence length="211" mass="23090">MTPFICQYQGTLLAGVDEVGRGPLAGPVVTAAVILDPEKPIPDLADSKILSEARREALFERITADALAWAVGRCEVEEIDRLNIFHATLLAMTRAVQALSQAPEYVLVDGNRCPPWQWASEAVVKGDGRVPCISAASIVAKVSRDREMCVLDRLYPGYGLAQHKGYPTAQHFEALQLHGASPIHRSSFKPVRDLMRSSELTAQADIQPELF</sequence>
<evidence type="ECO:0000259" key="17">
    <source>
        <dbReference type="PROSITE" id="PS51975"/>
    </source>
</evidence>
<comment type="cofactor">
    <cofactor evidence="14 15">
        <name>Mn(2+)</name>
        <dbReference type="ChEBI" id="CHEBI:29035"/>
    </cofactor>
    <cofactor evidence="14 15">
        <name>Mg(2+)</name>
        <dbReference type="ChEBI" id="CHEBI:18420"/>
    </cofactor>
    <text evidence="14 15">Manganese or magnesium. Binds 1 divalent metal ion per monomer in the absence of substrate. May bind a second metal ion after substrate binding.</text>
</comment>
<evidence type="ECO:0000256" key="11">
    <source>
        <dbReference type="ARBA" id="ARBA00022759"/>
    </source>
</evidence>
<dbReference type="EMBL" id="CP031093">
    <property type="protein sequence ID" value="QCF26430.1"/>
    <property type="molecule type" value="Genomic_DNA"/>
</dbReference>
<dbReference type="AlphaFoldDB" id="A0A4V1D8U7"/>
<comment type="function">
    <text evidence="3 14 16">Endonuclease that specifically degrades the RNA of RNA-DNA hybrids.</text>
</comment>
<feature type="domain" description="RNase H type-2" evidence="17">
    <location>
        <begin position="11"/>
        <end position="200"/>
    </location>
</feature>
<comment type="catalytic activity">
    <reaction evidence="1 14 15 16">
        <text>Endonucleolytic cleavage to 5'-phosphomonoester.</text>
        <dbReference type="EC" id="3.1.26.4"/>
    </reaction>
</comment>
<accession>A0A4V1D8U7</accession>
<name>A0A4V1D8U7_9ALTE</name>
<dbReference type="CDD" id="cd07182">
    <property type="entry name" value="RNase_HII_bacteria_HII_like"/>
    <property type="match status" value="1"/>
</dbReference>
<dbReference type="Gene3D" id="3.30.420.10">
    <property type="entry name" value="Ribonuclease H-like superfamily/Ribonuclease H"/>
    <property type="match status" value="1"/>
</dbReference>
<dbReference type="InterPro" id="IPR012337">
    <property type="entry name" value="RNaseH-like_sf"/>
</dbReference>
<dbReference type="RefSeq" id="WP_136549150.1">
    <property type="nucleotide sequence ID" value="NZ_CP031093.1"/>
</dbReference>
<evidence type="ECO:0000256" key="2">
    <source>
        <dbReference type="ARBA" id="ARBA00001946"/>
    </source>
</evidence>
<keyword evidence="13 14" id="KW-0464">Manganese</keyword>
<evidence type="ECO:0000256" key="7">
    <source>
        <dbReference type="ARBA" id="ARBA00019179"/>
    </source>
</evidence>
<keyword evidence="19" id="KW-1185">Reference proteome</keyword>
<dbReference type="FunFam" id="3.30.420.10:FF:000006">
    <property type="entry name" value="Ribonuclease HII"/>
    <property type="match status" value="1"/>
</dbReference>
<evidence type="ECO:0000256" key="12">
    <source>
        <dbReference type="ARBA" id="ARBA00022801"/>
    </source>
</evidence>
<dbReference type="GO" id="GO:0030145">
    <property type="term" value="F:manganese ion binding"/>
    <property type="evidence" value="ECO:0007669"/>
    <property type="project" value="UniProtKB-UniRule"/>
</dbReference>
<dbReference type="Pfam" id="PF01351">
    <property type="entry name" value="RNase_HII"/>
    <property type="match status" value="1"/>
</dbReference>
<proteinExistence type="inferred from homology"/>
<comment type="cofactor">
    <cofactor evidence="2">
        <name>Mg(2+)</name>
        <dbReference type="ChEBI" id="CHEBI:18420"/>
    </cofactor>
</comment>
<evidence type="ECO:0000256" key="16">
    <source>
        <dbReference type="RuleBase" id="RU003515"/>
    </source>
</evidence>
<feature type="binding site" evidence="14 15">
    <location>
        <position position="17"/>
    </location>
    <ligand>
        <name>a divalent metal cation</name>
        <dbReference type="ChEBI" id="CHEBI:60240"/>
    </ligand>
</feature>
<evidence type="ECO:0000256" key="5">
    <source>
        <dbReference type="ARBA" id="ARBA00007383"/>
    </source>
</evidence>
<dbReference type="GO" id="GO:0043137">
    <property type="term" value="P:DNA replication, removal of RNA primer"/>
    <property type="evidence" value="ECO:0007669"/>
    <property type="project" value="TreeGrafter"/>
</dbReference>
<dbReference type="PANTHER" id="PTHR10954:SF18">
    <property type="entry name" value="RIBONUCLEASE HII"/>
    <property type="match status" value="1"/>
</dbReference>
<dbReference type="InterPro" id="IPR036397">
    <property type="entry name" value="RNaseH_sf"/>
</dbReference>
<dbReference type="GO" id="GO:0006298">
    <property type="term" value="P:mismatch repair"/>
    <property type="evidence" value="ECO:0007669"/>
    <property type="project" value="TreeGrafter"/>
</dbReference>
<dbReference type="PROSITE" id="PS51975">
    <property type="entry name" value="RNASE_H_2"/>
    <property type="match status" value="1"/>
</dbReference>
<protein>
    <recommendedName>
        <fullName evidence="7 14">Ribonuclease HII</fullName>
        <shortName evidence="14">RNase HII</shortName>
        <ecNumber evidence="6 14">3.1.26.4</ecNumber>
    </recommendedName>
</protein>
<feature type="binding site" evidence="14 15">
    <location>
        <position position="18"/>
    </location>
    <ligand>
        <name>a divalent metal cation</name>
        <dbReference type="ChEBI" id="CHEBI:60240"/>
    </ligand>
</feature>
<evidence type="ECO:0000256" key="4">
    <source>
        <dbReference type="ARBA" id="ARBA00004496"/>
    </source>
</evidence>
<dbReference type="KEGG" id="hmi:soil367_11050"/>
<keyword evidence="10 14" id="KW-0479">Metal-binding</keyword>
<dbReference type="NCBIfam" id="NF000596">
    <property type="entry name" value="PRK00015.1-4"/>
    <property type="match status" value="1"/>
</dbReference>
<comment type="subcellular location">
    <subcellularLocation>
        <location evidence="4 14">Cytoplasm</location>
    </subcellularLocation>
</comment>
<keyword evidence="11 14" id="KW-0255">Endonuclease</keyword>
<evidence type="ECO:0000256" key="1">
    <source>
        <dbReference type="ARBA" id="ARBA00000077"/>
    </source>
</evidence>
<evidence type="ECO:0000256" key="6">
    <source>
        <dbReference type="ARBA" id="ARBA00012180"/>
    </source>
</evidence>
<keyword evidence="12 14" id="KW-0378">Hydrolase</keyword>
<dbReference type="GO" id="GO:0032299">
    <property type="term" value="C:ribonuclease H2 complex"/>
    <property type="evidence" value="ECO:0007669"/>
    <property type="project" value="TreeGrafter"/>
</dbReference>
<dbReference type="SUPFAM" id="SSF53098">
    <property type="entry name" value="Ribonuclease H-like"/>
    <property type="match status" value="1"/>
</dbReference>
<gene>
    <name evidence="14" type="primary">rnhB</name>
    <name evidence="18" type="ORF">soil367_11050</name>
</gene>
<comment type="similarity">
    <text evidence="5 14 16">Belongs to the RNase HII family.</text>
</comment>
<evidence type="ECO:0000256" key="10">
    <source>
        <dbReference type="ARBA" id="ARBA00022723"/>
    </source>
</evidence>